<dbReference type="InterPro" id="IPR011989">
    <property type="entry name" value="ARM-like"/>
</dbReference>
<dbReference type="AlphaFoldDB" id="A0A518BG46"/>
<evidence type="ECO:0008006" key="3">
    <source>
        <dbReference type="Google" id="ProtNLM"/>
    </source>
</evidence>
<proteinExistence type="predicted"/>
<dbReference type="Proteomes" id="UP000316921">
    <property type="component" value="Chromosome"/>
</dbReference>
<keyword evidence="2" id="KW-1185">Reference proteome</keyword>
<accession>A0A518BG46</accession>
<protein>
    <recommendedName>
        <fullName evidence="3">HEAT repeat protein</fullName>
    </recommendedName>
</protein>
<dbReference type="SUPFAM" id="SSF48371">
    <property type="entry name" value="ARM repeat"/>
    <property type="match status" value="1"/>
</dbReference>
<organism evidence="1 2">
    <name type="scientific">Engelhardtia mirabilis</name>
    <dbReference type="NCBI Taxonomy" id="2528011"/>
    <lineage>
        <taxon>Bacteria</taxon>
        <taxon>Pseudomonadati</taxon>
        <taxon>Planctomycetota</taxon>
        <taxon>Planctomycetia</taxon>
        <taxon>Planctomycetia incertae sedis</taxon>
        <taxon>Engelhardtia</taxon>
    </lineage>
</organism>
<gene>
    <name evidence="1" type="ORF">Pla133_10150</name>
</gene>
<sequence length="434" mass="46696">MQPGKTMRTAFVTVLALVFAAWPWRLAPAHQEASDGGVATEQAELESKLDRFVDLAMNGAPAVRPQAADRLTRMGAAAAERLLAECGEGPADMAHLGTDLVEVLARFDEPRLRAKLWEAAADADFPWRPAAARSLAITPLEREREGFLDLTQDRLAAVRVAALSAVGTWEGDAGERPLTEALRDEDDRVRRAAAEQLYARGATWVLRYPLEELSRADHFFDIDTGRIARFQAARVLRGVLGDLDGYQPQLPPDDPTNLAAIATITERVRALIDGPARELPAVARVGEPVPAGTIGLELRSCRAGELFLQWGPGDVLYVGLGNPRRVSLADGHLDELAPIAEAAALQLGDARVFGEPGCDLECLRVTRADGTVETIYMRKGPEARPDLRPAALDGLMRALLGGLPPGEEALARRLRDALTAVGGPPDDSDGLSDD</sequence>
<dbReference type="KEGG" id="pbap:Pla133_10150"/>
<evidence type="ECO:0000313" key="1">
    <source>
        <dbReference type="EMBL" id="QDU65949.1"/>
    </source>
</evidence>
<name>A0A518BG46_9BACT</name>
<dbReference type="InterPro" id="IPR016024">
    <property type="entry name" value="ARM-type_fold"/>
</dbReference>
<dbReference type="Gene3D" id="1.25.10.10">
    <property type="entry name" value="Leucine-rich Repeat Variant"/>
    <property type="match status" value="1"/>
</dbReference>
<reference evidence="1 2" key="1">
    <citation type="submission" date="2019-02" db="EMBL/GenBank/DDBJ databases">
        <title>Deep-cultivation of Planctomycetes and their phenomic and genomic characterization uncovers novel biology.</title>
        <authorList>
            <person name="Wiegand S."/>
            <person name="Jogler M."/>
            <person name="Boedeker C."/>
            <person name="Pinto D."/>
            <person name="Vollmers J."/>
            <person name="Rivas-Marin E."/>
            <person name="Kohn T."/>
            <person name="Peeters S.H."/>
            <person name="Heuer A."/>
            <person name="Rast P."/>
            <person name="Oberbeckmann S."/>
            <person name="Bunk B."/>
            <person name="Jeske O."/>
            <person name="Meyerdierks A."/>
            <person name="Storesund J.E."/>
            <person name="Kallscheuer N."/>
            <person name="Luecker S."/>
            <person name="Lage O.M."/>
            <person name="Pohl T."/>
            <person name="Merkel B.J."/>
            <person name="Hornburger P."/>
            <person name="Mueller R.-W."/>
            <person name="Bruemmer F."/>
            <person name="Labrenz M."/>
            <person name="Spormann A.M."/>
            <person name="Op den Camp H."/>
            <person name="Overmann J."/>
            <person name="Amann R."/>
            <person name="Jetten M.S.M."/>
            <person name="Mascher T."/>
            <person name="Medema M.H."/>
            <person name="Devos D.P."/>
            <person name="Kaster A.-K."/>
            <person name="Ovreas L."/>
            <person name="Rohde M."/>
            <person name="Galperin M.Y."/>
            <person name="Jogler C."/>
        </authorList>
    </citation>
    <scope>NUCLEOTIDE SEQUENCE [LARGE SCALE GENOMIC DNA]</scope>
    <source>
        <strain evidence="1 2">Pla133</strain>
    </source>
</reference>
<dbReference type="EMBL" id="CP036287">
    <property type="protein sequence ID" value="QDU65949.1"/>
    <property type="molecule type" value="Genomic_DNA"/>
</dbReference>
<evidence type="ECO:0000313" key="2">
    <source>
        <dbReference type="Proteomes" id="UP000316921"/>
    </source>
</evidence>